<organism evidence="1 2">
    <name type="scientific">Bauhinia variegata</name>
    <name type="common">Purple orchid tree</name>
    <name type="synonym">Phanera variegata</name>
    <dbReference type="NCBI Taxonomy" id="167791"/>
    <lineage>
        <taxon>Eukaryota</taxon>
        <taxon>Viridiplantae</taxon>
        <taxon>Streptophyta</taxon>
        <taxon>Embryophyta</taxon>
        <taxon>Tracheophyta</taxon>
        <taxon>Spermatophyta</taxon>
        <taxon>Magnoliopsida</taxon>
        <taxon>eudicotyledons</taxon>
        <taxon>Gunneridae</taxon>
        <taxon>Pentapetalae</taxon>
        <taxon>rosids</taxon>
        <taxon>fabids</taxon>
        <taxon>Fabales</taxon>
        <taxon>Fabaceae</taxon>
        <taxon>Cercidoideae</taxon>
        <taxon>Cercideae</taxon>
        <taxon>Bauhiniinae</taxon>
        <taxon>Bauhinia</taxon>
    </lineage>
</organism>
<comment type="caution">
    <text evidence="1">The sequence shown here is derived from an EMBL/GenBank/DDBJ whole genome shotgun (WGS) entry which is preliminary data.</text>
</comment>
<accession>A0ACB9KHH4</accession>
<name>A0ACB9KHH4_BAUVA</name>
<sequence length="806" mass="89704">MDKQLCYRMNVISVNEFWQSDSSFEYHMPYLAGQIAIVLFLTRLFHYVLKPLRQPQFVAEILTGFALSKDLLRSSPLFQKIFLEDGVLTEETIANIGLAFYVFLTGMEVNPKSLLQSRKKATCISVAGVIIPMVIGAGIFRLHQATSKGKSETSSFDDNTFRAYLSWSLAVSVTGFSVLARMLSDLKLLYTRLGEAALNAAMVTDLYNWLMFMILIPFVTNGALGVYSVVCTVVFVGFCFYVARPQLVKFIDQKIEQEVIEPQYLMLVVVGFLLCICITDILGTHTTVGAFVFGLIVPRGRFADYIIDNLDYFASSIIAPVFFVVCGERLDFAELKDQWLLSLVIILMLCTLKVFSTLAATFFFGMPIRNSMGLGLLMNTKGVLALIILNIASSRKILSSSSYTLMMSSILLMTIVVSPIINWVYKPRKRFAEFKLRTIQKSRIDLELRILASVHTARQAIGMINISEALHSSKVSPLHVFALHLVELTGRSASLVLAHLDSRTQNLIKSQEELENITKSFEAFEDEHAGTKVQIQTAFSNYSTIHEDVHNLAEEKNASLILLPFHKHLTADGSLETAHNAHRDIIINVLNDPPCSVGIFVDRGLGSLSDVNMHILMVFIGGPDDQEALSVAWRMAGHSGVKLSVLRILLFDEAAEVDTSDHDEAGGLLSAIMDNEHQKDWDDDYVSSFRILAVNNDDSITYFEKDAHNCDDISRILTDLDKNHYDLYIVGQGKGRNLLALSKLLEWSDFPELGVVGDILSANTFGSSSSVLVLQQFGSVVAFGTTKQYTNHMDNVSSDGSENRIV</sequence>
<protein>
    <submittedName>
        <fullName evidence="1">Uncharacterized protein</fullName>
    </submittedName>
</protein>
<keyword evidence="2" id="KW-1185">Reference proteome</keyword>
<evidence type="ECO:0000313" key="1">
    <source>
        <dbReference type="EMBL" id="KAI4296654.1"/>
    </source>
</evidence>
<gene>
    <name evidence="1" type="ORF">L6164_036597</name>
</gene>
<proteinExistence type="predicted"/>
<evidence type="ECO:0000313" key="2">
    <source>
        <dbReference type="Proteomes" id="UP000828941"/>
    </source>
</evidence>
<reference evidence="1 2" key="1">
    <citation type="journal article" date="2022" name="DNA Res.">
        <title>Chromosomal-level genome assembly of the orchid tree Bauhinia variegata (Leguminosae; Cercidoideae) supports the allotetraploid origin hypothesis of Bauhinia.</title>
        <authorList>
            <person name="Zhong Y."/>
            <person name="Chen Y."/>
            <person name="Zheng D."/>
            <person name="Pang J."/>
            <person name="Liu Y."/>
            <person name="Luo S."/>
            <person name="Meng S."/>
            <person name="Qian L."/>
            <person name="Wei D."/>
            <person name="Dai S."/>
            <person name="Zhou R."/>
        </authorList>
    </citation>
    <scope>NUCLEOTIDE SEQUENCE [LARGE SCALE GENOMIC DNA]</scope>
    <source>
        <strain evidence="1">BV-YZ2020</strain>
    </source>
</reference>
<dbReference type="Proteomes" id="UP000828941">
    <property type="component" value="Chromosome 14"/>
</dbReference>
<dbReference type="EMBL" id="CM039439">
    <property type="protein sequence ID" value="KAI4296654.1"/>
    <property type="molecule type" value="Genomic_DNA"/>
</dbReference>